<protein>
    <recommendedName>
        <fullName evidence="2">F-box domain-containing protein</fullName>
    </recommendedName>
</protein>
<dbReference type="InterPro" id="IPR001810">
    <property type="entry name" value="F-box_dom"/>
</dbReference>
<dbReference type="Proteomes" id="UP000053599">
    <property type="component" value="Unassembled WGS sequence"/>
</dbReference>
<dbReference type="InterPro" id="IPR036047">
    <property type="entry name" value="F-box-like_dom_sf"/>
</dbReference>
<gene>
    <name evidence="3" type="ORF">PV11_06603</name>
</gene>
<dbReference type="EMBL" id="KN846953">
    <property type="protein sequence ID" value="KIV79010.1"/>
    <property type="molecule type" value="Genomic_DNA"/>
</dbReference>
<name>A0A0D1VSH5_9EURO</name>
<proteinExistence type="predicted"/>
<organism evidence="3 4">
    <name type="scientific">Exophiala sideris</name>
    <dbReference type="NCBI Taxonomy" id="1016849"/>
    <lineage>
        <taxon>Eukaryota</taxon>
        <taxon>Fungi</taxon>
        <taxon>Dikarya</taxon>
        <taxon>Ascomycota</taxon>
        <taxon>Pezizomycotina</taxon>
        <taxon>Eurotiomycetes</taxon>
        <taxon>Chaetothyriomycetidae</taxon>
        <taxon>Chaetothyriales</taxon>
        <taxon>Herpotrichiellaceae</taxon>
        <taxon>Exophiala</taxon>
    </lineage>
</organism>
<dbReference type="SUPFAM" id="SSF81383">
    <property type="entry name" value="F-box domain"/>
    <property type="match status" value="1"/>
</dbReference>
<reference evidence="3 4" key="1">
    <citation type="submission" date="2015-01" db="EMBL/GenBank/DDBJ databases">
        <title>The Genome Sequence of Exophiala sideris CBS121828.</title>
        <authorList>
            <consortium name="The Broad Institute Genomics Platform"/>
            <person name="Cuomo C."/>
            <person name="de Hoog S."/>
            <person name="Gorbushina A."/>
            <person name="Stielow B."/>
            <person name="Teixiera M."/>
            <person name="Abouelleil A."/>
            <person name="Chapman S.B."/>
            <person name="Priest M."/>
            <person name="Young S.K."/>
            <person name="Wortman J."/>
            <person name="Nusbaum C."/>
            <person name="Birren B."/>
        </authorList>
    </citation>
    <scope>NUCLEOTIDE SEQUENCE [LARGE SCALE GENOMIC DNA]</scope>
    <source>
        <strain evidence="3 4">CBS 121828</strain>
    </source>
</reference>
<dbReference type="Gene3D" id="1.20.1280.50">
    <property type="match status" value="1"/>
</dbReference>
<dbReference type="AlphaFoldDB" id="A0A0D1VSH5"/>
<evidence type="ECO:0000313" key="4">
    <source>
        <dbReference type="Proteomes" id="UP000053599"/>
    </source>
</evidence>
<dbReference type="Pfam" id="PF12937">
    <property type="entry name" value="F-box-like"/>
    <property type="match status" value="1"/>
</dbReference>
<accession>A0A0D1VSH5</accession>
<evidence type="ECO:0000256" key="1">
    <source>
        <dbReference type="SAM" id="MobiDB-lite"/>
    </source>
</evidence>
<feature type="domain" description="F-box" evidence="2">
    <location>
        <begin position="1"/>
        <end position="48"/>
    </location>
</feature>
<evidence type="ECO:0000313" key="3">
    <source>
        <dbReference type="EMBL" id="KIV79010.1"/>
    </source>
</evidence>
<dbReference type="CDD" id="cd09917">
    <property type="entry name" value="F-box_SF"/>
    <property type="match status" value="1"/>
</dbReference>
<dbReference type="OrthoDB" id="3226064at2759"/>
<feature type="region of interest" description="Disordered" evidence="1">
    <location>
        <begin position="181"/>
        <end position="200"/>
    </location>
</feature>
<sequence length="474" mass="53515">MDILNLPQELLSNILSFLHPHDIIQFGHTCKDAHRFINPSNQILWRSAFLHIFDDPKDAWSLTPSSTTYQSKTTKWDWHRELVQRLSALRAIRSKWCAADEQSRAEDHLDALLNIIDTAKFAPTARDIANGRVPLEDDRYLSLNMQILADTDQFRSGLENLIHDCGTLGYMRYAGSDGNPWNSPRRPVTRSMTWSENERNRPESASRLHVMFGLTVRERIEHKARGAARRKVYDWALSGPDNDYGPFKRDGSGKVDWSLLEGVHSVIARNFAMCVEGHISMPQGFCFSIPHRTLQDPTTPADWARVTGSWLGTYSFLDYADLYAFNTWDEQLGARPTLDDEPEACGDLMKLELNLDDSLSSDPRLQTVLPVSHDLPVLYFSGLSRANSGMHRPVIGVRGTASLVPGGREVRWRFLISYSGHDQWQLEGVQPGGIRSGGVFGLWSQCDHEDNGPVGPFCYFPMELCKPTSVVLVS</sequence>
<evidence type="ECO:0000259" key="2">
    <source>
        <dbReference type="PROSITE" id="PS50181"/>
    </source>
</evidence>
<dbReference type="HOGENOM" id="CLU_019366_1_0_1"/>
<dbReference type="STRING" id="1016849.A0A0D1VSH5"/>
<dbReference type="PROSITE" id="PS50181">
    <property type="entry name" value="FBOX"/>
    <property type="match status" value="1"/>
</dbReference>